<organism evidence="2 3">
    <name type="scientific">Dysosmobacter acutus</name>
    <dbReference type="NCBI Taxonomy" id="2841504"/>
    <lineage>
        <taxon>Bacteria</taxon>
        <taxon>Bacillati</taxon>
        <taxon>Bacillota</taxon>
        <taxon>Clostridia</taxon>
        <taxon>Eubacteriales</taxon>
        <taxon>Oscillospiraceae</taxon>
        <taxon>Dysosmobacter</taxon>
    </lineage>
</organism>
<evidence type="ECO:0000313" key="2">
    <source>
        <dbReference type="EMBL" id="MBU5626382.1"/>
    </source>
</evidence>
<evidence type="ECO:0008006" key="4">
    <source>
        <dbReference type="Google" id="ProtNLM"/>
    </source>
</evidence>
<dbReference type="Proteomes" id="UP000787672">
    <property type="component" value="Unassembled WGS sequence"/>
</dbReference>
<dbReference type="EMBL" id="JAHLQN010000001">
    <property type="protein sequence ID" value="MBU5626382.1"/>
    <property type="molecule type" value="Genomic_DNA"/>
</dbReference>
<sequence length="441" mass="49562">MSEPSNGAWPFQEIPEEEGLDISAIFGNSSAAPQGDPFAPPAAAQSVPSSPTPVAQEITPAVAATSQPTTAPIAKAPVEAPAENPIAAAFEQKTAENTKKGLLEKPPVFYHKGVKEKIDDPSMTFEELRIRKSDDFTDLEEGKRVSWSVEYCGIRKEVKDPKGTTIISMKEMIERSREFLDALKKTKDKAPCCYVKPKVEMKTKGNAAYKGKFGTLEEARTSDKVICLIPSNDGRIYELRKMEQGEFIAPKKNVVDFSEVRAGFSPALPKIPAELMGQIIAFFRAFMTDHGENEAFAQIYWDKAEKRFFAYVPKQSVCKEEVEADLHDCPYDDEERYLCYADIHSHNSMDAFFSGKDDQDERSTGLYLVLGKLDKFYPDVKARIFCGDSFASIDPNIVMEGLEQPFPKEWLTQVSIRSRKPERFKKPDKRSFRDLLEEAFL</sequence>
<dbReference type="RefSeq" id="WP_216631873.1">
    <property type="nucleotide sequence ID" value="NZ_JAHLQN010000001.1"/>
</dbReference>
<protein>
    <recommendedName>
        <fullName evidence="4">PRTRC system protein A</fullName>
    </recommendedName>
</protein>
<gene>
    <name evidence="2" type="ORF">KQI82_05530</name>
</gene>
<evidence type="ECO:0000313" key="3">
    <source>
        <dbReference type="Proteomes" id="UP000787672"/>
    </source>
</evidence>
<accession>A0ABS6F894</accession>
<evidence type="ECO:0000256" key="1">
    <source>
        <dbReference type="SAM" id="MobiDB-lite"/>
    </source>
</evidence>
<proteinExistence type="predicted"/>
<feature type="compositionally biased region" description="Low complexity" evidence="1">
    <location>
        <begin position="41"/>
        <end position="56"/>
    </location>
</feature>
<comment type="caution">
    <text evidence="2">The sequence shown here is derived from an EMBL/GenBank/DDBJ whole genome shotgun (WGS) entry which is preliminary data.</text>
</comment>
<name>A0ABS6F894_9FIRM</name>
<feature type="region of interest" description="Disordered" evidence="1">
    <location>
        <begin position="25"/>
        <end position="56"/>
    </location>
</feature>
<reference evidence="2 3" key="1">
    <citation type="submission" date="2021-06" db="EMBL/GenBank/DDBJ databases">
        <authorList>
            <person name="Sun Q."/>
            <person name="Li D."/>
        </authorList>
    </citation>
    <scope>NUCLEOTIDE SEQUENCE [LARGE SCALE GENOMIC DNA]</scope>
    <source>
        <strain evidence="2 3">MSJ-2</strain>
    </source>
</reference>
<keyword evidence="3" id="KW-1185">Reference proteome</keyword>